<name>A0A3N4ISC8_ASCIM</name>
<feature type="compositionally biased region" description="Low complexity" evidence="2">
    <location>
        <begin position="198"/>
        <end position="209"/>
    </location>
</feature>
<feature type="coiled-coil region" evidence="1">
    <location>
        <begin position="150"/>
        <end position="177"/>
    </location>
</feature>
<proteinExistence type="predicted"/>
<sequence length="229" mass="26016">MHTCCRILAAWMKKLAPKAIPRKVGACWVDRSVFFFDEEEASHHLGATLPEQLDLGKRLEELSLYEQAKTIRKTYLQSLYKLPDVAPVIRKFAEKAGKSTSTTSQNLEEASRWVSKKPDSISAAQARKSQKKEEDIVPKGERLMVEVIEKRDLEETVVEARSLVEETERKKKEVTERKWAEVAARWENKRYSGANCLPASSAPARTTSSQRFKSADRKSLACFVNENQG</sequence>
<feature type="region of interest" description="Disordered" evidence="2">
    <location>
        <begin position="193"/>
        <end position="212"/>
    </location>
</feature>
<evidence type="ECO:0000256" key="2">
    <source>
        <dbReference type="SAM" id="MobiDB-lite"/>
    </source>
</evidence>
<feature type="compositionally biased region" description="Polar residues" evidence="2">
    <location>
        <begin position="99"/>
        <end position="108"/>
    </location>
</feature>
<reference evidence="3 4" key="1">
    <citation type="journal article" date="2018" name="Nat. Ecol. Evol.">
        <title>Pezizomycetes genomes reveal the molecular basis of ectomycorrhizal truffle lifestyle.</title>
        <authorList>
            <person name="Murat C."/>
            <person name="Payen T."/>
            <person name="Noel B."/>
            <person name="Kuo A."/>
            <person name="Morin E."/>
            <person name="Chen J."/>
            <person name="Kohler A."/>
            <person name="Krizsan K."/>
            <person name="Balestrini R."/>
            <person name="Da Silva C."/>
            <person name="Montanini B."/>
            <person name="Hainaut M."/>
            <person name="Levati E."/>
            <person name="Barry K.W."/>
            <person name="Belfiori B."/>
            <person name="Cichocki N."/>
            <person name="Clum A."/>
            <person name="Dockter R.B."/>
            <person name="Fauchery L."/>
            <person name="Guy J."/>
            <person name="Iotti M."/>
            <person name="Le Tacon F."/>
            <person name="Lindquist E.A."/>
            <person name="Lipzen A."/>
            <person name="Malagnac F."/>
            <person name="Mello A."/>
            <person name="Molinier V."/>
            <person name="Miyauchi S."/>
            <person name="Poulain J."/>
            <person name="Riccioni C."/>
            <person name="Rubini A."/>
            <person name="Sitrit Y."/>
            <person name="Splivallo R."/>
            <person name="Traeger S."/>
            <person name="Wang M."/>
            <person name="Zifcakova L."/>
            <person name="Wipf D."/>
            <person name="Zambonelli A."/>
            <person name="Paolocci F."/>
            <person name="Nowrousian M."/>
            <person name="Ottonello S."/>
            <person name="Baldrian P."/>
            <person name="Spatafora J.W."/>
            <person name="Henrissat B."/>
            <person name="Nagy L.G."/>
            <person name="Aury J.M."/>
            <person name="Wincker P."/>
            <person name="Grigoriev I.V."/>
            <person name="Bonfante P."/>
            <person name="Martin F.M."/>
        </authorList>
    </citation>
    <scope>NUCLEOTIDE SEQUENCE [LARGE SCALE GENOMIC DNA]</scope>
    <source>
        <strain evidence="3 4">RN42</strain>
    </source>
</reference>
<evidence type="ECO:0000256" key="1">
    <source>
        <dbReference type="SAM" id="Coils"/>
    </source>
</evidence>
<dbReference type="EMBL" id="ML119647">
    <property type="protein sequence ID" value="RPA87121.1"/>
    <property type="molecule type" value="Genomic_DNA"/>
</dbReference>
<feature type="region of interest" description="Disordered" evidence="2">
    <location>
        <begin position="99"/>
        <end position="135"/>
    </location>
</feature>
<dbReference type="AlphaFoldDB" id="A0A3N4ISC8"/>
<gene>
    <name evidence="3" type="ORF">BJ508DRAFT_410674</name>
</gene>
<dbReference type="Proteomes" id="UP000275078">
    <property type="component" value="Unassembled WGS sequence"/>
</dbReference>
<keyword evidence="4" id="KW-1185">Reference proteome</keyword>
<keyword evidence="1" id="KW-0175">Coiled coil</keyword>
<organism evidence="3 4">
    <name type="scientific">Ascobolus immersus RN42</name>
    <dbReference type="NCBI Taxonomy" id="1160509"/>
    <lineage>
        <taxon>Eukaryota</taxon>
        <taxon>Fungi</taxon>
        <taxon>Dikarya</taxon>
        <taxon>Ascomycota</taxon>
        <taxon>Pezizomycotina</taxon>
        <taxon>Pezizomycetes</taxon>
        <taxon>Pezizales</taxon>
        <taxon>Ascobolaceae</taxon>
        <taxon>Ascobolus</taxon>
    </lineage>
</organism>
<accession>A0A3N4ISC8</accession>
<evidence type="ECO:0000313" key="3">
    <source>
        <dbReference type="EMBL" id="RPA87121.1"/>
    </source>
</evidence>
<protein>
    <submittedName>
        <fullName evidence="3">Uncharacterized protein</fullName>
    </submittedName>
</protein>
<evidence type="ECO:0000313" key="4">
    <source>
        <dbReference type="Proteomes" id="UP000275078"/>
    </source>
</evidence>